<proteinExistence type="predicted"/>
<keyword evidence="7" id="KW-1185">Reference proteome</keyword>
<dbReference type="GO" id="GO:0005829">
    <property type="term" value="C:cytosol"/>
    <property type="evidence" value="ECO:0007669"/>
    <property type="project" value="TreeGrafter"/>
</dbReference>
<organism evidence="6 7">
    <name type="scientific">Candidatus Ornithobacterium hominis</name>
    <dbReference type="NCBI Taxonomy" id="2497989"/>
    <lineage>
        <taxon>Bacteria</taxon>
        <taxon>Pseudomonadati</taxon>
        <taxon>Bacteroidota</taxon>
        <taxon>Flavobacteriia</taxon>
        <taxon>Flavobacteriales</taxon>
        <taxon>Weeksellaceae</taxon>
        <taxon>Ornithobacterium</taxon>
    </lineage>
</organism>
<dbReference type="PROSITE" id="PS50902">
    <property type="entry name" value="FLAVODOXIN_LIKE"/>
    <property type="match status" value="1"/>
</dbReference>
<dbReference type="InterPro" id="IPR017927">
    <property type="entry name" value="FAD-bd_FR_type"/>
</dbReference>
<evidence type="ECO:0000313" key="6">
    <source>
        <dbReference type="EMBL" id="SZD71055.1"/>
    </source>
</evidence>
<feature type="transmembrane region" description="Helical" evidence="3">
    <location>
        <begin position="7"/>
        <end position="30"/>
    </location>
</feature>
<dbReference type="InterPro" id="IPR039261">
    <property type="entry name" value="FNR_nucleotide-bd"/>
</dbReference>
<dbReference type="SUPFAM" id="SSF52343">
    <property type="entry name" value="Ferredoxin reductase-like, C-terminal NADP-linked domain"/>
    <property type="match status" value="1"/>
</dbReference>
<dbReference type="InterPro" id="IPR008254">
    <property type="entry name" value="Flavodoxin/NO_synth"/>
</dbReference>
<dbReference type="GO" id="GO:0050660">
    <property type="term" value="F:flavin adenine dinucleotide binding"/>
    <property type="evidence" value="ECO:0007669"/>
    <property type="project" value="TreeGrafter"/>
</dbReference>
<dbReference type="AlphaFoldDB" id="A0A383TU17"/>
<dbReference type="RefSeq" id="WP_119058748.1">
    <property type="nucleotide sequence ID" value="NZ_UNSC01000001.1"/>
</dbReference>
<dbReference type="Proteomes" id="UP000262142">
    <property type="component" value="Unassembled WGS sequence"/>
</dbReference>
<dbReference type="InterPro" id="IPR029039">
    <property type="entry name" value="Flavoprotein-like_sf"/>
</dbReference>
<dbReference type="PANTHER" id="PTHR19384">
    <property type="entry name" value="NITRIC OXIDE SYNTHASE-RELATED"/>
    <property type="match status" value="1"/>
</dbReference>
<dbReference type="InterPro" id="IPR001094">
    <property type="entry name" value="Flavdoxin-like"/>
</dbReference>
<evidence type="ECO:0000259" key="4">
    <source>
        <dbReference type="PROSITE" id="PS50902"/>
    </source>
</evidence>
<dbReference type="EC" id="1.6.2.4" evidence="2"/>
<evidence type="ECO:0000256" key="3">
    <source>
        <dbReference type="SAM" id="Phobius"/>
    </source>
</evidence>
<protein>
    <recommendedName>
        <fullName evidence="2">NADPH--hemoprotein reductase</fullName>
        <ecNumber evidence="2">1.6.2.4</ecNumber>
    </recommendedName>
</protein>
<feature type="transmembrane region" description="Helical" evidence="3">
    <location>
        <begin position="130"/>
        <end position="151"/>
    </location>
</feature>
<evidence type="ECO:0000313" key="7">
    <source>
        <dbReference type="Proteomes" id="UP000262142"/>
    </source>
</evidence>
<evidence type="ECO:0000256" key="1">
    <source>
        <dbReference type="ARBA" id="ARBA00022630"/>
    </source>
</evidence>
<dbReference type="Pfam" id="PF00175">
    <property type="entry name" value="NAD_binding_1"/>
    <property type="match status" value="1"/>
</dbReference>
<dbReference type="EMBL" id="UNSC01000001">
    <property type="protein sequence ID" value="SZD71055.1"/>
    <property type="molecule type" value="Genomic_DNA"/>
</dbReference>
<dbReference type="InterPro" id="IPR005625">
    <property type="entry name" value="PepSY-ass_TM"/>
</dbReference>
<dbReference type="PRINTS" id="PR00369">
    <property type="entry name" value="FLAVODOXIN"/>
</dbReference>
<dbReference type="SUPFAM" id="SSF52218">
    <property type="entry name" value="Flavoproteins"/>
    <property type="match status" value="1"/>
</dbReference>
<dbReference type="Pfam" id="PF00258">
    <property type="entry name" value="Flavodoxin_1"/>
    <property type="match status" value="1"/>
</dbReference>
<feature type="domain" description="Flavodoxin-like" evidence="4">
    <location>
        <begin position="337"/>
        <end position="475"/>
    </location>
</feature>
<dbReference type="Gene3D" id="3.40.50.80">
    <property type="entry name" value="Nucleotide-binding domain of ferredoxin-NADP reductase (FNR) module"/>
    <property type="match status" value="1"/>
</dbReference>
<dbReference type="Gene3D" id="2.40.30.10">
    <property type="entry name" value="Translation factors"/>
    <property type="match status" value="1"/>
</dbReference>
<sequence length="721" mass="83669">MNWYWRLAHLWLALVSAVFLFLLAATGFILSFEPFVEKTQFAEAQIDDQQTLAELLPRLNEKFDEILEIQVDAYQRLSIEALGAEEKMGGKVYINPNSLEIIAEVPKSNAFFQWVRQFHRSFMLKSTGRWLVGITSIFLVLISISGIFVTAKRQQGWGNFFKPIKPTNFTTFSHIFLGRYMLIPLFFIALTGSILFLFRAEFFNENKTEIITFSPDNSTEKDLKDFAYFNQALKNFQKIEFPFSADPDEFYTLHLADKVLEVNAFSGEIQQEIYFSNHKKLKDFSYFLHTGEGSWWIPIFLILGSLSILYFIYSGLKMASKRLMKSKNQWLAEDAEIVILYGSENGATQRFAMNFFKALVEKKQKVFIATMNELQNFPKLKQLIIMTSTYGDGEAPNNAHKFTEKFQQYIQNQTFEYSIVGFGAREYAQFCQFAKDCDALLNKSKANCLIPSVYIHNQSKIEFQSWWNLWSGKNHLEMPFQAYFKMKEIERKSFKIEQKEVINDGFSTVFNLILNPIDTLSFESGDLLAIFASPNARERYYSIAKINHRILISIKLHEKGLCSRYLYQLKVGETLQAYIKKNEAFHFPKHQKSMLLIANGTGITPFLGMMQQNPANKVHLLAGFRNIKHFSLYGKYLLITEDENVTLCFSREKEVKRYVQDVVNQQADKIVLNLINGGEIMVCGSLKMYYSVMKILDQNLKKQGLSAYHFVEKKQIKHDCY</sequence>
<dbReference type="OrthoDB" id="9789468at2"/>
<dbReference type="PROSITE" id="PS51384">
    <property type="entry name" value="FAD_FR"/>
    <property type="match status" value="1"/>
</dbReference>
<keyword evidence="3" id="KW-0812">Transmembrane</keyword>
<reference evidence="6 7" key="1">
    <citation type="submission" date="2018-09" db="EMBL/GenBank/DDBJ databases">
        <authorList>
            <consortium name="Pathogen Informatics"/>
        </authorList>
    </citation>
    <scope>NUCLEOTIDE SEQUENCE [LARGE SCALE GENOMIC DNA]</scope>
    <source>
        <strain evidence="6 7">OH-22767</strain>
    </source>
</reference>
<dbReference type="GO" id="GO:0010181">
    <property type="term" value="F:FMN binding"/>
    <property type="evidence" value="ECO:0007669"/>
    <property type="project" value="InterPro"/>
</dbReference>
<dbReference type="InterPro" id="IPR001709">
    <property type="entry name" value="Flavoprot_Pyr_Nucl_cyt_Rdtase"/>
</dbReference>
<keyword evidence="1" id="KW-0285">Flavoprotein</keyword>
<feature type="domain" description="FAD-binding FR-type" evidence="5">
    <location>
        <begin position="489"/>
        <end position="588"/>
    </location>
</feature>
<keyword evidence="3" id="KW-0472">Membrane</keyword>
<dbReference type="Pfam" id="PF03929">
    <property type="entry name" value="PepSY_TM"/>
    <property type="match status" value="1"/>
</dbReference>
<evidence type="ECO:0000259" key="5">
    <source>
        <dbReference type="PROSITE" id="PS51384"/>
    </source>
</evidence>
<dbReference type="PANTHER" id="PTHR19384:SF17">
    <property type="entry name" value="NADPH--CYTOCHROME P450 REDUCTASE"/>
    <property type="match status" value="1"/>
</dbReference>
<dbReference type="SUPFAM" id="SSF63380">
    <property type="entry name" value="Riboflavin synthase domain-like"/>
    <property type="match status" value="1"/>
</dbReference>
<dbReference type="GO" id="GO:0003958">
    <property type="term" value="F:NADPH-hemoprotein reductase activity"/>
    <property type="evidence" value="ECO:0007669"/>
    <property type="project" value="UniProtKB-EC"/>
</dbReference>
<dbReference type="Gene3D" id="3.40.50.360">
    <property type="match status" value="1"/>
</dbReference>
<gene>
    <name evidence="6" type="ORF">SAMEA104719789_00147</name>
</gene>
<name>A0A383TU17_9FLAO</name>
<dbReference type="InterPro" id="IPR001433">
    <property type="entry name" value="OxRdtase_FAD/NAD-bd"/>
</dbReference>
<keyword evidence="3" id="KW-1133">Transmembrane helix</keyword>
<feature type="transmembrane region" description="Helical" evidence="3">
    <location>
        <begin position="295"/>
        <end position="316"/>
    </location>
</feature>
<dbReference type="InterPro" id="IPR017938">
    <property type="entry name" value="Riboflavin_synthase-like_b-brl"/>
</dbReference>
<feature type="transmembrane region" description="Helical" evidence="3">
    <location>
        <begin position="172"/>
        <end position="198"/>
    </location>
</feature>
<evidence type="ECO:0000256" key="2">
    <source>
        <dbReference type="ARBA" id="ARBA00023797"/>
    </source>
</evidence>
<accession>A0A383TU17</accession>
<dbReference type="PRINTS" id="PR00371">
    <property type="entry name" value="FPNCR"/>
</dbReference>